<dbReference type="InterPro" id="IPR000477">
    <property type="entry name" value="RT_dom"/>
</dbReference>
<reference evidence="6 7" key="2">
    <citation type="submission" date="2024-05" db="EMBL/GenBank/DDBJ databases">
        <authorList>
            <person name="Chen Y."/>
            <person name="Shah S."/>
            <person name="Dougan E. K."/>
            <person name="Thang M."/>
            <person name="Chan C."/>
        </authorList>
    </citation>
    <scope>NUCLEOTIDE SEQUENCE [LARGE SCALE GENOMIC DNA]</scope>
</reference>
<dbReference type="Pfam" id="PF13833">
    <property type="entry name" value="EF-hand_8"/>
    <property type="match status" value="1"/>
</dbReference>
<dbReference type="GO" id="GO:0005509">
    <property type="term" value="F:calcium ion binding"/>
    <property type="evidence" value="ECO:0007669"/>
    <property type="project" value="InterPro"/>
</dbReference>
<name>A0A9P1FG09_9DINO</name>
<comment type="caution">
    <text evidence="5">The sequence shown here is derived from an EMBL/GenBank/DDBJ whole genome shotgun (WGS) entry which is preliminary data.</text>
</comment>
<dbReference type="PROSITE" id="PS00018">
    <property type="entry name" value="EF_HAND_1"/>
    <property type="match status" value="3"/>
</dbReference>
<feature type="domain" description="EF-hand" evidence="3">
    <location>
        <begin position="1152"/>
        <end position="1187"/>
    </location>
</feature>
<feature type="region of interest" description="Disordered" evidence="2">
    <location>
        <begin position="1"/>
        <end position="41"/>
    </location>
</feature>
<evidence type="ECO:0000313" key="7">
    <source>
        <dbReference type="Proteomes" id="UP001152797"/>
    </source>
</evidence>
<evidence type="ECO:0000256" key="1">
    <source>
        <dbReference type="ARBA" id="ARBA00022837"/>
    </source>
</evidence>
<dbReference type="SUPFAM" id="SSF47473">
    <property type="entry name" value="EF-hand"/>
    <property type="match status" value="1"/>
</dbReference>
<evidence type="ECO:0000259" key="3">
    <source>
        <dbReference type="PROSITE" id="PS50222"/>
    </source>
</evidence>
<dbReference type="Pfam" id="PF00078">
    <property type="entry name" value="RVT_1"/>
    <property type="match status" value="1"/>
</dbReference>
<dbReference type="Proteomes" id="UP001152797">
    <property type="component" value="Unassembled WGS sequence"/>
</dbReference>
<dbReference type="PROSITE" id="PS50222">
    <property type="entry name" value="EF_HAND_2"/>
    <property type="match status" value="3"/>
</dbReference>
<feature type="domain" description="EF-hand" evidence="3">
    <location>
        <begin position="1067"/>
        <end position="1102"/>
    </location>
</feature>
<feature type="region of interest" description="Disordered" evidence="2">
    <location>
        <begin position="235"/>
        <end position="257"/>
    </location>
</feature>
<accession>A0A9P1FG09</accession>
<dbReference type="EMBL" id="CAMXCT010000161">
    <property type="protein sequence ID" value="CAI3974838.1"/>
    <property type="molecule type" value="Genomic_DNA"/>
</dbReference>
<evidence type="ECO:0000313" key="6">
    <source>
        <dbReference type="EMBL" id="CAL4762150.1"/>
    </source>
</evidence>
<dbReference type="PROSITE" id="PS50878">
    <property type="entry name" value="RT_POL"/>
    <property type="match status" value="1"/>
</dbReference>
<evidence type="ECO:0000259" key="4">
    <source>
        <dbReference type="PROSITE" id="PS50878"/>
    </source>
</evidence>
<protein>
    <submittedName>
        <fullName evidence="6">Retrotransposable element SLACS 132 kDa protein (ORF2)</fullName>
    </submittedName>
</protein>
<keyword evidence="7" id="KW-1185">Reference proteome</keyword>
<dbReference type="SMART" id="SM00054">
    <property type="entry name" value="EFh"/>
    <property type="match status" value="3"/>
</dbReference>
<dbReference type="CDD" id="cd00051">
    <property type="entry name" value="EFh"/>
    <property type="match status" value="1"/>
</dbReference>
<feature type="domain" description="EF-hand" evidence="3">
    <location>
        <begin position="1116"/>
        <end position="1151"/>
    </location>
</feature>
<proteinExistence type="predicted"/>
<dbReference type="PANTHER" id="PTHR48462:SF1">
    <property type="entry name" value="PROTEIN, PUTATIVE-RELATED"/>
    <property type="match status" value="1"/>
</dbReference>
<dbReference type="InterPro" id="IPR002048">
    <property type="entry name" value="EF_hand_dom"/>
</dbReference>
<feature type="domain" description="Reverse transcriptase" evidence="4">
    <location>
        <begin position="368"/>
        <end position="624"/>
    </location>
</feature>
<dbReference type="Pfam" id="PF13499">
    <property type="entry name" value="EF-hand_7"/>
    <property type="match status" value="1"/>
</dbReference>
<dbReference type="InterPro" id="IPR011992">
    <property type="entry name" value="EF-hand-dom_pair"/>
</dbReference>
<dbReference type="OrthoDB" id="447463at2759"/>
<gene>
    <name evidence="5" type="ORF">C1SCF055_LOCUS3207</name>
</gene>
<dbReference type="EMBL" id="CAMXCT020000161">
    <property type="protein sequence ID" value="CAL1128213.1"/>
    <property type="molecule type" value="Genomic_DNA"/>
</dbReference>
<keyword evidence="1" id="KW-0106">Calcium</keyword>
<reference evidence="5" key="1">
    <citation type="submission" date="2022-10" db="EMBL/GenBank/DDBJ databases">
        <authorList>
            <person name="Chen Y."/>
            <person name="Dougan E. K."/>
            <person name="Chan C."/>
            <person name="Rhodes N."/>
            <person name="Thang M."/>
        </authorList>
    </citation>
    <scope>NUCLEOTIDE SEQUENCE</scope>
</reference>
<dbReference type="EMBL" id="CAMXCT030000161">
    <property type="protein sequence ID" value="CAL4762150.1"/>
    <property type="molecule type" value="Genomic_DNA"/>
</dbReference>
<dbReference type="InterPro" id="IPR018247">
    <property type="entry name" value="EF_Hand_1_Ca_BS"/>
</dbReference>
<evidence type="ECO:0000256" key="2">
    <source>
        <dbReference type="SAM" id="MobiDB-lite"/>
    </source>
</evidence>
<dbReference type="Gene3D" id="1.10.238.10">
    <property type="entry name" value="EF-hand"/>
    <property type="match status" value="2"/>
</dbReference>
<organism evidence="5">
    <name type="scientific">Cladocopium goreaui</name>
    <dbReference type="NCBI Taxonomy" id="2562237"/>
    <lineage>
        <taxon>Eukaryota</taxon>
        <taxon>Sar</taxon>
        <taxon>Alveolata</taxon>
        <taxon>Dinophyceae</taxon>
        <taxon>Suessiales</taxon>
        <taxon>Symbiodiniaceae</taxon>
        <taxon>Cladocopium</taxon>
    </lineage>
</organism>
<dbReference type="AlphaFoldDB" id="A0A9P1FG09"/>
<sequence length="1190" mass="126720">MAPSPGTPVGGERPSRRAAPAAGGGVPMEVDGPPSAAGGPDVAMPAAGPGRLFCPVSGCPCGDAARCAGWTSETTLRRHVDLHLTGHLAGDVPAAWLQARHRTRCSVGGTGVATRFGVHPTCRPEARAAAPGGEARAPALPAGEALPSFEAIQAGQTPTLRHVPHSARPAWAQLLTRSLAAVATYNDERSWAELLMLPQTVLCAPARGGRRHQKALAAFTLERIQRWQEGERAALWAARPKPRKRSQTGPSQEERQEFATSLAREGFDKKACAALLSQGLCPTTPETVSALQALHPVGPNPSGPAMADLPVAPTLDVELVVRALRSFPVDTAPGPSGLRVQHLRECLQSGVGDGLLDQLTAVVNLLAQGRACPAVMPLLAGAGLIALPKPSGGVRPIAIGEILRRLTGKCLMQVVRAEARDYFWPAQLGVAVPAGAEAAVHTVRAWLARHTAAVNKVIVKLDFRNAFNLVNRDAVLQEARLRFPALARWATWCYGEPSRLQYGPATLQSCVGVQQGDPLGPLLFAAAVHRLALDLKAGPLDLSMFYLDDGLLAGDIGPVANALHHIQQRAAELGLHLNLQKSEVVAVGAIPDGTFPGPLPAALCATPDGASRVVRDFEFLGAPVGSDAFLDGHTSRRVESATALLDALGALADPQVALRLLRSSAGFCRMAYSMRCSPPTAQQTAFAGLDSLVHRCFSSFTGLHLTDEQWQQATRGLRHAGLGLRSVHSHAPAAFLASLGGFAHKCQELDPNYPTDLGTSPEACGAVAAFNAQLPQAAHVTLSAALGKRQADLSHLLDAAGWEAQLASSSAMAKAGLLSEAEPGGRAFLTALPAGRTRMEPAHFVSEVRARLGVPHASHDAWCPRCDAVLDRHSVHASMCVAGGERNQRHNSLRDLVHGWAEKAGLQPERERAGLLLPQSPDDASSARRRPADLYLPSFHGRPTAFDFAVTAPQRLDVLVEAGRGGGSAASAYADVKRRHLDTAKVCEQHGVAFVPLVVETSGAWAPEASKILHQLSRAVTLRHGGFGPPLGGPTLLEEASVLVRCWRARATLRRRAELEAMASLGLEGKEVENLFRRFDPDKSGFLDKEEFFAYAAKGTSDLHALLKRGLAAADENEDTILKAFEAWDVNQDGRICKDELERVLVMLNPAFTKKDLTKLMKAMDENEDGEIDYEEFTTWICNSHGPRKK</sequence>
<evidence type="ECO:0000313" key="5">
    <source>
        <dbReference type="EMBL" id="CAI3974838.1"/>
    </source>
</evidence>
<dbReference type="PANTHER" id="PTHR48462">
    <property type="entry name" value="PROTEIN, PUTATIVE-RELATED"/>
    <property type="match status" value="1"/>
</dbReference>